<dbReference type="GO" id="GO:0030014">
    <property type="term" value="C:CCR4-NOT complex"/>
    <property type="evidence" value="ECO:0007669"/>
    <property type="project" value="InterPro"/>
</dbReference>
<name>A0A9W8NB50_9PEZI</name>
<feature type="compositionally biased region" description="Polar residues" evidence="15">
    <location>
        <begin position="14"/>
        <end position="28"/>
    </location>
</feature>
<evidence type="ECO:0000256" key="10">
    <source>
        <dbReference type="ARBA" id="ARBA00022839"/>
    </source>
</evidence>
<reference evidence="16" key="1">
    <citation type="submission" date="2022-07" db="EMBL/GenBank/DDBJ databases">
        <title>Genome Sequence of Xylaria arbuscula.</title>
        <authorList>
            <person name="Buettner E."/>
        </authorList>
    </citation>
    <scope>NUCLEOTIDE SEQUENCE</scope>
    <source>
        <strain evidence="16">VT107</strain>
    </source>
</reference>
<feature type="compositionally biased region" description="Polar residues" evidence="15">
    <location>
        <begin position="860"/>
        <end position="882"/>
    </location>
</feature>
<evidence type="ECO:0000256" key="9">
    <source>
        <dbReference type="ARBA" id="ARBA00022801"/>
    </source>
</evidence>
<keyword evidence="13" id="KW-0804">Transcription</keyword>
<evidence type="ECO:0000256" key="7">
    <source>
        <dbReference type="ARBA" id="ARBA00022722"/>
    </source>
</evidence>
<feature type="compositionally biased region" description="Polar residues" evidence="15">
    <location>
        <begin position="36"/>
        <end position="49"/>
    </location>
</feature>
<comment type="caution">
    <text evidence="16">The sequence shown here is derived from an EMBL/GenBank/DDBJ whole genome shotgun (WGS) entry which is preliminary data.</text>
</comment>
<gene>
    <name evidence="16" type="ORF">NPX13_g7132</name>
</gene>
<proteinExistence type="inferred from homology"/>
<feature type="region of interest" description="Disordered" evidence="15">
    <location>
        <begin position="1"/>
        <end position="49"/>
    </location>
</feature>
<keyword evidence="11" id="KW-0694">RNA-binding</keyword>
<keyword evidence="9" id="KW-0378">Hydrolase</keyword>
<evidence type="ECO:0000256" key="2">
    <source>
        <dbReference type="ARBA" id="ARBA00004123"/>
    </source>
</evidence>
<dbReference type="EMBL" id="JANPWZ010001358">
    <property type="protein sequence ID" value="KAJ3566425.1"/>
    <property type="molecule type" value="Genomic_DNA"/>
</dbReference>
<accession>A0A9W8NB50</accession>
<evidence type="ECO:0000256" key="13">
    <source>
        <dbReference type="ARBA" id="ARBA00023163"/>
    </source>
</evidence>
<keyword evidence="7" id="KW-0540">Nuclease</keyword>
<evidence type="ECO:0000256" key="14">
    <source>
        <dbReference type="ARBA" id="ARBA00023242"/>
    </source>
</evidence>
<evidence type="ECO:0000256" key="6">
    <source>
        <dbReference type="ARBA" id="ARBA00022490"/>
    </source>
</evidence>
<dbReference type="PANTHER" id="PTHR10797">
    <property type="entry name" value="CCR4-NOT TRANSCRIPTION COMPLEX SUBUNIT"/>
    <property type="match status" value="1"/>
</dbReference>
<keyword evidence="10" id="KW-0269">Exonuclease</keyword>
<evidence type="ECO:0000256" key="3">
    <source>
        <dbReference type="ARBA" id="ARBA00004496"/>
    </source>
</evidence>
<feature type="compositionally biased region" description="Low complexity" evidence="15">
    <location>
        <begin position="538"/>
        <end position="551"/>
    </location>
</feature>
<comment type="catalytic activity">
    <reaction evidence="1">
        <text>Exonucleolytic cleavage of poly(A) to 5'-AMP.</text>
        <dbReference type="EC" id="3.1.13.4"/>
    </reaction>
</comment>
<dbReference type="InterPro" id="IPR039637">
    <property type="entry name" value="CNOT7/CNOT8/Pop2"/>
</dbReference>
<dbReference type="AlphaFoldDB" id="A0A9W8NB50"/>
<dbReference type="VEuPathDB" id="FungiDB:F4678DRAFT_472663"/>
<dbReference type="Gene3D" id="3.30.420.10">
    <property type="entry name" value="Ribonuclease H-like superfamily/Ribonuclease H"/>
    <property type="match status" value="1"/>
</dbReference>
<evidence type="ECO:0000256" key="12">
    <source>
        <dbReference type="ARBA" id="ARBA00023015"/>
    </source>
</evidence>
<feature type="region of interest" description="Disordered" evidence="15">
    <location>
        <begin position="860"/>
        <end position="921"/>
    </location>
</feature>
<dbReference type="GO" id="GO:0005737">
    <property type="term" value="C:cytoplasm"/>
    <property type="evidence" value="ECO:0007669"/>
    <property type="project" value="UniProtKB-SubCell"/>
</dbReference>
<organism evidence="16 17">
    <name type="scientific">Xylaria arbuscula</name>
    <dbReference type="NCBI Taxonomy" id="114810"/>
    <lineage>
        <taxon>Eukaryota</taxon>
        <taxon>Fungi</taxon>
        <taxon>Dikarya</taxon>
        <taxon>Ascomycota</taxon>
        <taxon>Pezizomycotina</taxon>
        <taxon>Sordariomycetes</taxon>
        <taxon>Xylariomycetidae</taxon>
        <taxon>Xylariales</taxon>
        <taxon>Xylariaceae</taxon>
        <taxon>Xylaria</taxon>
    </lineage>
</organism>
<keyword evidence="6" id="KW-0963">Cytoplasm</keyword>
<feature type="region of interest" description="Disordered" evidence="15">
    <location>
        <begin position="122"/>
        <end position="143"/>
    </location>
</feature>
<evidence type="ECO:0000256" key="8">
    <source>
        <dbReference type="ARBA" id="ARBA00022723"/>
    </source>
</evidence>
<keyword evidence="8" id="KW-0479">Metal-binding</keyword>
<dbReference type="GO" id="GO:0003723">
    <property type="term" value="F:RNA binding"/>
    <property type="evidence" value="ECO:0007669"/>
    <property type="project" value="UniProtKB-KW"/>
</dbReference>
<dbReference type="Proteomes" id="UP001148614">
    <property type="component" value="Unassembled WGS sequence"/>
</dbReference>
<protein>
    <recommendedName>
        <fullName evidence="5">poly(A)-specific ribonuclease</fullName>
        <ecNumber evidence="5">3.1.13.4</ecNumber>
    </recommendedName>
</protein>
<dbReference type="Pfam" id="PF04857">
    <property type="entry name" value="CAF1"/>
    <property type="match status" value="2"/>
</dbReference>
<evidence type="ECO:0000313" key="16">
    <source>
        <dbReference type="EMBL" id="KAJ3566425.1"/>
    </source>
</evidence>
<feature type="region of interest" description="Disordered" evidence="15">
    <location>
        <begin position="518"/>
        <end position="552"/>
    </location>
</feature>
<keyword evidence="14" id="KW-0539">Nucleus</keyword>
<evidence type="ECO:0000313" key="17">
    <source>
        <dbReference type="Proteomes" id="UP001148614"/>
    </source>
</evidence>
<evidence type="ECO:0000256" key="5">
    <source>
        <dbReference type="ARBA" id="ARBA00012161"/>
    </source>
</evidence>
<dbReference type="InterPro" id="IPR036397">
    <property type="entry name" value="RNaseH_sf"/>
</dbReference>
<dbReference type="EC" id="3.1.13.4" evidence="5"/>
<dbReference type="GO" id="GO:0004535">
    <property type="term" value="F:poly(A)-specific ribonuclease activity"/>
    <property type="evidence" value="ECO:0007669"/>
    <property type="project" value="UniProtKB-EC"/>
</dbReference>
<evidence type="ECO:0000256" key="11">
    <source>
        <dbReference type="ARBA" id="ARBA00022884"/>
    </source>
</evidence>
<sequence length="921" mass="99459">MERGSQGERKHQRWSNGTSKSDVLSITDTDADSAESESIFSRSRSPTAMTCATVDTESVVDMPYSSTTGPSLLHPRAAISPGTPKHNYQGKAALTQQQQHQGPGQGQGQQQLTAFQRLVKGISSSSPGANREESRGGNGADGCRNCKGQDASVAWDTVSLLRDENSALKQRVAQLDVVIEGALDVTQLLLATSEASLNTCTDHRDDGCSIYPGRGSISSMPEALEQAVTHIYTSFLPLVPRPGPSSAPSVRFHRRDSHLCFARPMQLLNDLSDARRRGAPPEGTSARIVSGLSGCGGELAGVEAGDVGFGVVLVRSEYPIEGRSFAAKANRDWTYLTNLESSQASGLSPDDLIHSNASRHHLHPLTSTTTVHVVQLETLHIYQLDSRSRIYISSSLLASLTRPGAKLGASAQFTPRLASTPYTSAHRLMSLPSNPSPTSHVAHLLNTSRKNIKEKPHAPTHASHQQTSLANPPFLAAQISPFATNGLGLGGGMGAASSFQVGDQTGFASQAARAGFQQATALQQQQQQQQQQHHHQQSHSQPGDRAARVAAGGKGRIREVWGHNFEEEMTTLMRLADDFPYIAMDTEFPGIVGRPMGNFRGKSDYHYQCLRVNVDMLKVIQIGISLFNEKGETPAELNYASNEAGSGGRRHGQSQMPLAWQFNFKFALKDDMYNQASIESLQQAGIDFSLLERDGIDPRKFAALFVVSGFVCFDSVKWLSFHGGYDFGYLTKLLSDTKLANDESEFDKVMKKWFPQTYDVKHLMKYAIKLHNSGILTPTDPSTTEILQKFEQKSGLESIADALKVKRLGAPHQAGSDSLLTGKVFFQLREKIYNGDISDDHIGKIWGLGFSGMEMPLQQPVNTDNAVTNGTNGGPSTPSTASVGLASTPAAQSHNTNGMGPMTPGGGGGVFGQFNFPSNPR</sequence>
<comment type="similarity">
    <text evidence="4">Belongs to the CAF1 family.</text>
</comment>
<dbReference type="GO" id="GO:0046872">
    <property type="term" value="F:metal ion binding"/>
    <property type="evidence" value="ECO:0007669"/>
    <property type="project" value="UniProtKB-KW"/>
</dbReference>
<dbReference type="InterPro" id="IPR006941">
    <property type="entry name" value="RNase_CAF1"/>
</dbReference>
<dbReference type="VEuPathDB" id="FungiDB:F4678DRAFT_461716"/>
<evidence type="ECO:0000256" key="4">
    <source>
        <dbReference type="ARBA" id="ARBA00008372"/>
    </source>
</evidence>
<evidence type="ECO:0000256" key="15">
    <source>
        <dbReference type="SAM" id="MobiDB-lite"/>
    </source>
</evidence>
<keyword evidence="12" id="KW-0805">Transcription regulation</keyword>
<evidence type="ECO:0000256" key="1">
    <source>
        <dbReference type="ARBA" id="ARBA00001663"/>
    </source>
</evidence>
<comment type="subcellular location">
    <subcellularLocation>
        <location evidence="3">Cytoplasm</location>
    </subcellularLocation>
    <subcellularLocation>
        <location evidence="2">Nucleus</location>
    </subcellularLocation>
</comment>
<dbReference type="SUPFAM" id="SSF53098">
    <property type="entry name" value="Ribonuclease H-like"/>
    <property type="match status" value="1"/>
</dbReference>
<keyword evidence="17" id="KW-1185">Reference proteome</keyword>
<dbReference type="InterPro" id="IPR012337">
    <property type="entry name" value="RNaseH-like_sf"/>
</dbReference>
<dbReference type="GO" id="GO:0005634">
    <property type="term" value="C:nucleus"/>
    <property type="evidence" value="ECO:0007669"/>
    <property type="project" value="UniProtKB-SubCell"/>
</dbReference>
<feature type="region of interest" description="Disordered" evidence="15">
    <location>
        <begin position="61"/>
        <end position="110"/>
    </location>
</feature>